<dbReference type="PATRIC" id="fig|285983.3.peg.1470"/>
<dbReference type="Proteomes" id="UP000032512">
    <property type="component" value="Unassembled WGS sequence"/>
</dbReference>
<dbReference type="InterPro" id="IPR006668">
    <property type="entry name" value="Mg_transptr_MgtE_intracell_dom"/>
</dbReference>
<keyword evidence="2" id="KW-1133">Transmembrane helix</keyword>
<reference evidence="4 5" key="1">
    <citation type="submission" date="2015-01" db="EMBL/GenBank/DDBJ databases">
        <title>Draft genome sequences of the supercritical CO2 tolerant bacteria Bacillus subterraneus MITOT1 and Bacillus cereus MIT0214.</title>
        <authorList>
            <person name="Peet K.C."/>
            <person name="Thompson J.R."/>
        </authorList>
    </citation>
    <scope>NUCLEOTIDE SEQUENCE [LARGE SCALE GENOMIC DNA]</scope>
    <source>
        <strain evidence="4 5">MITOT1</strain>
    </source>
</reference>
<dbReference type="RefSeq" id="WP_044394464.1">
    <property type="nucleotide sequence ID" value="NZ_JXIQ01000103.1"/>
</dbReference>
<evidence type="ECO:0000313" key="4">
    <source>
        <dbReference type="EMBL" id="KIY21536.1"/>
    </source>
</evidence>
<dbReference type="SUPFAM" id="SSF158791">
    <property type="entry name" value="MgtE N-terminal domain-like"/>
    <property type="match status" value="1"/>
</dbReference>
<gene>
    <name evidence="4" type="ORF">UB32_13425</name>
</gene>
<name>A0A0D6Z949_9BACI</name>
<proteinExistence type="predicted"/>
<evidence type="ECO:0000313" key="5">
    <source>
        <dbReference type="Proteomes" id="UP000032512"/>
    </source>
</evidence>
<keyword evidence="2" id="KW-0472">Membrane</keyword>
<evidence type="ECO:0000256" key="2">
    <source>
        <dbReference type="SAM" id="Phobius"/>
    </source>
</evidence>
<accession>A0A0D6Z949</accession>
<evidence type="ECO:0000259" key="3">
    <source>
        <dbReference type="Pfam" id="PF03448"/>
    </source>
</evidence>
<evidence type="ECO:0000256" key="1">
    <source>
        <dbReference type="SAM" id="Coils"/>
    </source>
</evidence>
<feature type="domain" description="Magnesium transporter MgtE intracellular" evidence="3">
    <location>
        <begin position="137"/>
        <end position="195"/>
    </location>
</feature>
<dbReference type="AlphaFoldDB" id="A0A0D6Z949"/>
<organism evidence="4 5">
    <name type="scientific">Mesobacillus subterraneus</name>
    <dbReference type="NCBI Taxonomy" id="285983"/>
    <lineage>
        <taxon>Bacteria</taxon>
        <taxon>Bacillati</taxon>
        <taxon>Bacillota</taxon>
        <taxon>Bacilli</taxon>
        <taxon>Bacillales</taxon>
        <taxon>Bacillaceae</taxon>
        <taxon>Mesobacillus</taxon>
    </lineage>
</organism>
<sequence>MAESMKEKGNQQERSKFQKFIFVVAIPVLFSIVVALVALSFLGVNILQTAKDFGSNVPFLSSMVKVNKQPSVEEFQKQIVSMEAVITDRDAKLKQLQSEIDSKDTDLKRMELEKGQLQAQIEELTAIKEGNKRAFQEIVKTYETMSAKSAASIISKMKSDEAMKILTNIKTDSLAAILEKLPADVAANYTQLLTNKAGSN</sequence>
<keyword evidence="5" id="KW-1185">Reference proteome</keyword>
<keyword evidence="1" id="KW-0175">Coiled coil</keyword>
<dbReference type="Pfam" id="PF03448">
    <property type="entry name" value="MgtE_N"/>
    <property type="match status" value="1"/>
</dbReference>
<protein>
    <recommendedName>
        <fullName evidence="3">Magnesium transporter MgtE intracellular domain-containing protein</fullName>
    </recommendedName>
</protein>
<feature type="transmembrane region" description="Helical" evidence="2">
    <location>
        <begin position="20"/>
        <end position="42"/>
    </location>
</feature>
<dbReference type="InterPro" id="IPR038076">
    <property type="entry name" value="MgtE_N_sf"/>
</dbReference>
<dbReference type="EMBL" id="JXIQ01000103">
    <property type="protein sequence ID" value="KIY21536.1"/>
    <property type="molecule type" value="Genomic_DNA"/>
</dbReference>
<comment type="caution">
    <text evidence="4">The sequence shown here is derived from an EMBL/GenBank/DDBJ whole genome shotgun (WGS) entry which is preliminary data.</text>
</comment>
<feature type="coiled-coil region" evidence="1">
    <location>
        <begin position="93"/>
        <end position="127"/>
    </location>
</feature>
<dbReference type="Gene3D" id="1.25.60.10">
    <property type="entry name" value="MgtE N-terminal domain-like"/>
    <property type="match status" value="1"/>
</dbReference>
<keyword evidence="2" id="KW-0812">Transmembrane</keyword>